<dbReference type="Proteomes" id="UP000295096">
    <property type="component" value="Unassembled WGS sequence"/>
</dbReference>
<feature type="transmembrane region" description="Helical" evidence="7">
    <location>
        <begin position="229"/>
        <end position="250"/>
    </location>
</feature>
<dbReference type="EMBL" id="SMSJ01000015">
    <property type="protein sequence ID" value="TDH62021.1"/>
    <property type="molecule type" value="Genomic_DNA"/>
</dbReference>
<dbReference type="Pfam" id="PF02322">
    <property type="entry name" value="Cyt_bd_oxida_II"/>
    <property type="match status" value="1"/>
</dbReference>
<name>A0A4R5QHC5_9PROT</name>
<dbReference type="AlphaFoldDB" id="A0A4R5QHC5"/>
<evidence type="ECO:0000256" key="6">
    <source>
        <dbReference type="ARBA" id="ARBA00023136"/>
    </source>
</evidence>
<keyword evidence="9" id="KW-1185">Reference proteome</keyword>
<evidence type="ECO:0000256" key="4">
    <source>
        <dbReference type="ARBA" id="ARBA00022692"/>
    </source>
</evidence>
<dbReference type="GO" id="GO:0005886">
    <property type="term" value="C:plasma membrane"/>
    <property type="evidence" value="ECO:0007669"/>
    <property type="project" value="UniProtKB-SubCell"/>
</dbReference>
<organism evidence="8 9">
    <name type="scientific">Dankookia rubra</name>
    <dbReference type="NCBI Taxonomy" id="1442381"/>
    <lineage>
        <taxon>Bacteria</taxon>
        <taxon>Pseudomonadati</taxon>
        <taxon>Pseudomonadota</taxon>
        <taxon>Alphaproteobacteria</taxon>
        <taxon>Acetobacterales</taxon>
        <taxon>Roseomonadaceae</taxon>
        <taxon>Dankookia</taxon>
    </lineage>
</organism>
<dbReference type="GO" id="GO:0070069">
    <property type="term" value="C:cytochrome complex"/>
    <property type="evidence" value="ECO:0007669"/>
    <property type="project" value="TreeGrafter"/>
</dbReference>
<dbReference type="GO" id="GO:0009055">
    <property type="term" value="F:electron transfer activity"/>
    <property type="evidence" value="ECO:0007669"/>
    <property type="project" value="TreeGrafter"/>
</dbReference>
<dbReference type="PANTHER" id="PTHR43141:SF4">
    <property type="entry name" value="CYTOCHROME BD2 SUBUNIT II"/>
    <property type="match status" value="1"/>
</dbReference>
<dbReference type="InterPro" id="IPR003317">
    <property type="entry name" value="Cyt-d_oxidase_su2"/>
</dbReference>
<comment type="subcellular location">
    <subcellularLocation>
        <location evidence="1">Cell membrane</location>
        <topology evidence="1">Multi-pass membrane protein</topology>
    </subcellularLocation>
</comment>
<dbReference type="PANTHER" id="PTHR43141">
    <property type="entry name" value="CYTOCHROME BD2 SUBUNIT II"/>
    <property type="match status" value="1"/>
</dbReference>
<proteinExistence type="inferred from homology"/>
<evidence type="ECO:0000256" key="1">
    <source>
        <dbReference type="ARBA" id="ARBA00004651"/>
    </source>
</evidence>
<dbReference type="RefSeq" id="WP_133289173.1">
    <property type="nucleotide sequence ID" value="NZ_SMSJ01000015.1"/>
</dbReference>
<dbReference type="OrthoDB" id="9776710at2"/>
<feature type="transmembrane region" description="Helical" evidence="7">
    <location>
        <begin position="271"/>
        <end position="293"/>
    </location>
</feature>
<feature type="transmembrane region" description="Helical" evidence="7">
    <location>
        <begin position="83"/>
        <end position="100"/>
    </location>
</feature>
<evidence type="ECO:0000313" key="9">
    <source>
        <dbReference type="Proteomes" id="UP000295096"/>
    </source>
</evidence>
<evidence type="ECO:0000256" key="7">
    <source>
        <dbReference type="SAM" id="Phobius"/>
    </source>
</evidence>
<dbReference type="GO" id="GO:0016682">
    <property type="term" value="F:oxidoreductase activity, acting on diphenols and related substances as donors, oxygen as acceptor"/>
    <property type="evidence" value="ECO:0007669"/>
    <property type="project" value="TreeGrafter"/>
</dbReference>
<feature type="transmembrane region" description="Helical" evidence="7">
    <location>
        <begin position="160"/>
        <end position="183"/>
    </location>
</feature>
<feature type="transmembrane region" description="Helical" evidence="7">
    <location>
        <begin position="203"/>
        <end position="223"/>
    </location>
</feature>
<evidence type="ECO:0000256" key="5">
    <source>
        <dbReference type="ARBA" id="ARBA00022989"/>
    </source>
</evidence>
<dbReference type="NCBIfam" id="TIGR00203">
    <property type="entry name" value="cydB"/>
    <property type="match status" value="1"/>
</dbReference>
<keyword evidence="3" id="KW-1003">Cell membrane</keyword>
<feature type="transmembrane region" description="Helical" evidence="7">
    <location>
        <begin position="6"/>
        <end position="39"/>
    </location>
</feature>
<protein>
    <submittedName>
        <fullName evidence="8">Cytochrome d ubiquinol oxidase subunit II</fullName>
    </submittedName>
</protein>
<keyword evidence="4 7" id="KW-0812">Transmembrane</keyword>
<evidence type="ECO:0000256" key="3">
    <source>
        <dbReference type="ARBA" id="ARBA00022475"/>
    </source>
</evidence>
<reference evidence="8 9" key="1">
    <citation type="journal article" date="2016" name="J. Microbiol.">
        <title>Dankookia rubra gen. nov., sp. nov., an alphaproteobacterium isolated from sediment of a shallow stream.</title>
        <authorList>
            <person name="Kim W.H."/>
            <person name="Kim D.H."/>
            <person name="Kang K."/>
            <person name="Ahn T.Y."/>
        </authorList>
    </citation>
    <scope>NUCLEOTIDE SEQUENCE [LARGE SCALE GENOMIC DNA]</scope>
    <source>
        <strain evidence="8 9">JCM30602</strain>
    </source>
</reference>
<comment type="similarity">
    <text evidence="2">Belongs to the cytochrome ubiquinol oxidase subunit 2 family.</text>
</comment>
<feature type="transmembrane region" description="Helical" evidence="7">
    <location>
        <begin position="313"/>
        <end position="337"/>
    </location>
</feature>
<accession>A0A4R5QHC5</accession>
<sequence>MSAETIATIWAFVIATAVFLYVCMDGFDLGVGILFPWIHGKEDRDLAVNTVAPVWDGNETWLVMGGGGLFAAFPLAYATIMPALYMPIIIMLLALIFRGVSFEMRFRAATPGQHLWWDRAFSGGSYVAAFAQGVALGALVQGVKVEGRSYAGGWWDWLSPFSVVTGLAVLAGYGMLGACWLVWKTEGEMQDQVKALARRMTVLTLGFIGVVSLVVPFLLPAFRARWFDFPWILAALPVPVLVVVLAWRLFRGLAEAGHNPDNRRLVWRDGIPFLCALGLFFLSYTGLGISMWPMIVPPNITIWEAASPRASQVFMLVGAAVLIPIILGYTAYSYWLFRGKVKAGHGYH</sequence>
<comment type="caution">
    <text evidence="8">The sequence shown here is derived from an EMBL/GenBank/DDBJ whole genome shotgun (WGS) entry which is preliminary data.</text>
</comment>
<keyword evidence="5 7" id="KW-1133">Transmembrane helix</keyword>
<evidence type="ECO:0000256" key="2">
    <source>
        <dbReference type="ARBA" id="ARBA00007543"/>
    </source>
</evidence>
<evidence type="ECO:0000313" key="8">
    <source>
        <dbReference type="EMBL" id="TDH62021.1"/>
    </source>
</evidence>
<keyword evidence="6 7" id="KW-0472">Membrane</keyword>
<feature type="transmembrane region" description="Helical" evidence="7">
    <location>
        <begin position="120"/>
        <end position="140"/>
    </location>
</feature>
<gene>
    <name evidence="8" type="primary">cydB</name>
    <name evidence="8" type="ORF">E2C06_13715</name>
</gene>
<dbReference type="GO" id="GO:0019646">
    <property type="term" value="P:aerobic electron transport chain"/>
    <property type="evidence" value="ECO:0007669"/>
    <property type="project" value="TreeGrafter"/>
</dbReference>